<dbReference type="EMBL" id="CP044622">
    <property type="protein sequence ID" value="QRD83223.1"/>
    <property type="molecule type" value="Genomic_DNA"/>
</dbReference>
<dbReference type="InterPro" id="IPR002347">
    <property type="entry name" value="SDR_fam"/>
</dbReference>
<dbReference type="VEuPathDB" id="FungiDB:AFLA_000311"/>
<keyword evidence="2" id="KW-0560">Oxidoreductase</keyword>
<dbReference type="VEuPathDB" id="FungiDB:F9C07_2055171"/>
<keyword evidence="3" id="KW-0812">Transmembrane</keyword>
<evidence type="ECO:0000313" key="4">
    <source>
        <dbReference type="EMBL" id="QRD83223.1"/>
    </source>
</evidence>
<gene>
    <name evidence="4" type="ORF">F9C07_2055171</name>
</gene>
<organism evidence="4 5">
    <name type="scientific">Aspergillus flavus (strain ATCC 200026 / FGSC A1120 / IAM 13836 / NRRL 3357 / JCM 12722 / SRRC 167)</name>
    <dbReference type="NCBI Taxonomy" id="332952"/>
    <lineage>
        <taxon>Eukaryota</taxon>
        <taxon>Fungi</taxon>
        <taxon>Dikarya</taxon>
        <taxon>Ascomycota</taxon>
        <taxon>Pezizomycotina</taxon>
        <taxon>Eurotiomycetes</taxon>
        <taxon>Eurotiomycetidae</taxon>
        <taxon>Eurotiales</taxon>
        <taxon>Aspergillaceae</taxon>
        <taxon>Aspergillus</taxon>
        <taxon>Aspergillus subgen. Circumdati</taxon>
    </lineage>
</organism>
<dbReference type="PANTHER" id="PTHR43669:SF3">
    <property type="entry name" value="ALCOHOL DEHYDROGENASE, PUTATIVE (AFU_ORTHOLOGUE AFUA_3G03445)-RELATED"/>
    <property type="match status" value="1"/>
</dbReference>
<evidence type="ECO:0000313" key="5">
    <source>
        <dbReference type="Proteomes" id="UP000596276"/>
    </source>
</evidence>
<keyword evidence="3" id="KW-0472">Membrane</keyword>
<evidence type="ECO:0000256" key="3">
    <source>
        <dbReference type="SAM" id="Phobius"/>
    </source>
</evidence>
<proteinExistence type="inferred from homology"/>
<name>A0A7U2MGD5_ASPFN</name>
<protein>
    <submittedName>
        <fullName evidence="4">Short-chain alcohol dehydrogenase</fullName>
    </submittedName>
</protein>
<dbReference type="AlphaFoldDB" id="A0A7U2MGD5"/>
<reference evidence="5" key="1">
    <citation type="journal article" date="2021" name="G3 (Bethesda)">
        <title>Chromosome assembled and annotated genome sequence of Aspergillus flavus NRRL 3357.</title>
        <authorList>
            <person name="Skerker J.M."/>
            <person name="Pianalto K.M."/>
            <person name="Mondo S.J."/>
            <person name="Yang K."/>
            <person name="Arkin A.P."/>
            <person name="Keller N.P."/>
            <person name="Grigoriev I.V."/>
            <person name="Louise Glass N.L."/>
        </authorList>
    </citation>
    <scope>NUCLEOTIDE SEQUENCE [LARGE SCALE GENOMIC DNA]</scope>
    <source>
        <strain evidence="5">ATCC 200026 / FGSC A1120 / IAM 13836 / NRRL 3357 / JCM 12722 / SRRC 167</strain>
    </source>
</reference>
<comment type="similarity">
    <text evidence="1">Belongs to the short-chain dehydrogenases/reductases (SDR) family.</text>
</comment>
<keyword evidence="3" id="KW-1133">Transmembrane helix</keyword>
<dbReference type="CDD" id="cd05233">
    <property type="entry name" value="SDR_c"/>
    <property type="match status" value="1"/>
</dbReference>
<keyword evidence="5" id="KW-1185">Reference proteome</keyword>
<evidence type="ECO:0000256" key="1">
    <source>
        <dbReference type="ARBA" id="ARBA00006484"/>
    </source>
</evidence>
<dbReference type="PANTHER" id="PTHR43669">
    <property type="entry name" value="5-KETO-D-GLUCONATE 5-REDUCTASE"/>
    <property type="match status" value="1"/>
</dbReference>
<dbReference type="Gene3D" id="3.40.50.720">
    <property type="entry name" value="NAD(P)-binding Rossmann-like Domain"/>
    <property type="match status" value="1"/>
</dbReference>
<dbReference type="InterPro" id="IPR036291">
    <property type="entry name" value="NAD(P)-bd_dom_sf"/>
</dbReference>
<evidence type="ECO:0000256" key="2">
    <source>
        <dbReference type="ARBA" id="ARBA00023002"/>
    </source>
</evidence>
<dbReference type="GO" id="GO:0016491">
    <property type="term" value="F:oxidoreductase activity"/>
    <property type="evidence" value="ECO:0007669"/>
    <property type="project" value="UniProtKB-KW"/>
</dbReference>
<sequence>MAKKRINKTIIDLGRCIKGGPKNPFSFHNPDLLPKKNVYSRPLFLLLFNISLTFTMDAAPTRTLLLIGSGPGIGVAVASLFAQKHFDHIALFARNSSQLQADKETILSSAADVGRQVHVRTWKVDISDLEQFKAALTEVQSFGTLECVYFNAARVGGSNFFDFPVEDIELDLRVSVTALYVAVQWATPILVNTMQTNLGVGFKPTILVTNSLLPVNPIPEYFSLSVAKAAQANLVKSLQKSLAKGGTRVGMVIVGGIVLPDSKFLNPTTIAEQAWDLFNQDGADWKAQVSILEDRVDWCPRL</sequence>
<dbReference type="Proteomes" id="UP000596276">
    <property type="component" value="Chromosome 2"/>
</dbReference>
<feature type="transmembrane region" description="Helical" evidence="3">
    <location>
        <begin position="62"/>
        <end position="82"/>
    </location>
</feature>
<dbReference type="Pfam" id="PF00106">
    <property type="entry name" value="adh_short"/>
    <property type="match status" value="1"/>
</dbReference>
<accession>A0A7U2MGD5</accession>
<dbReference type="SUPFAM" id="SSF51735">
    <property type="entry name" value="NAD(P)-binding Rossmann-fold domains"/>
    <property type="match status" value="1"/>
</dbReference>